<organism evidence="1 2">
    <name type="scientific">Akanthomyces muscarius</name>
    <name type="common">Entomopathogenic fungus</name>
    <name type="synonym">Lecanicillium muscarium</name>
    <dbReference type="NCBI Taxonomy" id="2231603"/>
    <lineage>
        <taxon>Eukaryota</taxon>
        <taxon>Fungi</taxon>
        <taxon>Dikarya</taxon>
        <taxon>Ascomycota</taxon>
        <taxon>Pezizomycotina</taxon>
        <taxon>Sordariomycetes</taxon>
        <taxon>Hypocreomycetidae</taxon>
        <taxon>Hypocreales</taxon>
        <taxon>Cordycipitaceae</taxon>
        <taxon>Akanthomyces</taxon>
    </lineage>
</organism>
<accession>A0A9W8UNZ0</accession>
<sequence>MVMNTHTRQCKYTAALGLGPYGAVTAGCSPFFFSRLLDSFQDASDALPGPLAGKMGLVISNTYFFISPAGRNLQALSVMPSPLRCSVGDLICQRAVRLMLATPTAVTSCDAITIANGTVAAVRTSLSRPWPPS</sequence>
<evidence type="ECO:0000313" key="2">
    <source>
        <dbReference type="Proteomes" id="UP001144673"/>
    </source>
</evidence>
<dbReference type="RefSeq" id="XP_056056851.1">
    <property type="nucleotide sequence ID" value="XM_056202271.1"/>
</dbReference>
<comment type="caution">
    <text evidence="1">The sequence shown here is derived from an EMBL/GenBank/DDBJ whole genome shotgun (WGS) entry which is preliminary data.</text>
</comment>
<keyword evidence="2" id="KW-1185">Reference proteome</keyword>
<gene>
    <name evidence="1" type="ORF">LMH87_009007</name>
</gene>
<dbReference type="KEGG" id="amus:LMH87_009007"/>
<dbReference type="Proteomes" id="UP001144673">
    <property type="component" value="Unassembled WGS sequence"/>
</dbReference>
<name>A0A9W8UNZ0_AKAMU</name>
<dbReference type="EMBL" id="JAJHUN010000006">
    <property type="protein sequence ID" value="KAJ4158484.1"/>
    <property type="molecule type" value="Genomic_DNA"/>
</dbReference>
<proteinExistence type="predicted"/>
<evidence type="ECO:0000313" key="1">
    <source>
        <dbReference type="EMBL" id="KAJ4158484.1"/>
    </source>
</evidence>
<protein>
    <submittedName>
        <fullName evidence="1">Uncharacterized protein</fullName>
    </submittedName>
</protein>
<reference evidence="1" key="1">
    <citation type="journal article" date="2023" name="Access Microbiol">
        <title>De-novo genome assembly for Akanthomyces muscarius, a biocontrol agent of insect agricultural pests.</title>
        <authorList>
            <person name="Erdos Z."/>
            <person name="Studholme D.J."/>
            <person name="Raymond B."/>
            <person name="Sharma M."/>
        </authorList>
    </citation>
    <scope>NUCLEOTIDE SEQUENCE</scope>
    <source>
        <strain evidence="1">Ve6</strain>
    </source>
</reference>
<dbReference type="AlphaFoldDB" id="A0A9W8UNZ0"/>
<dbReference type="GeneID" id="80896166"/>